<reference evidence="4" key="1">
    <citation type="journal article" date="2023" name="Mol. Biol. Evol.">
        <title>Third-Generation Sequencing Reveals the Adaptive Role of the Epigenome in Three Deep-Sea Polychaetes.</title>
        <authorList>
            <person name="Perez M."/>
            <person name="Aroh O."/>
            <person name="Sun Y."/>
            <person name="Lan Y."/>
            <person name="Juniper S.K."/>
            <person name="Young C.R."/>
            <person name="Angers B."/>
            <person name="Qian P.Y."/>
        </authorList>
    </citation>
    <scope>NUCLEOTIDE SEQUENCE</scope>
    <source>
        <strain evidence="4">P08H-3</strain>
    </source>
</reference>
<dbReference type="InterPro" id="IPR051963">
    <property type="entry name" value="Adhesion_GPCR_A"/>
</dbReference>
<evidence type="ECO:0000256" key="2">
    <source>
        <dbReference type="ARBA" id="ARBA00023170"/>
    </source>
</evidence>
<keyword evidence="2" id="KW-0675">Receptor</keyword>
<dbReference type="GO" id="GO:0005886">
    <property type="term" value="C:plasma membrane"/>
    <property type="evidence" value="ECO:0007669"/>
    <property type="project" value="TreeGrafter"/>
</dbReference>
<dbReference type="SUPFAM" id="SSF52058">
    <property type="entry name" value="L domain-like"/>
    <property type="match status" value="1"/>
</dbReference>
<evidence type="ECO:0000313" key="5">
    <source>
        <dbReference type="Proteomes" id="UP001208570"/>
    </source>
</evidence>
<gene>
    <name evidence="4" type="ORF">LSH36_221g01006</name>
</gene>
<dbReference type="AlphaFoldDB" id="A0AAD9JNQ4"/>
<evidence type="ECO:0000256" key="1">
    <source>
        <dbReference type="ARBA" id="ARBA00007343"/>
    </source>
</evidence>
<organism evidence="4 5">
    <name type="scientific">Paralvinella palmiformis</name>
    <dbReference type="NCBI Taxonomy" id="53620"/>
    <lineage>
        <taxon>Eukaryota</taxon>
        <taxon>Metazoa</taxon>
        <taxon>Spiralia</taxon>
        <taxon>Lophotrochozoa</taxon>
        <taxon>Annelida</taxon>
        <taxon>Polychaeta</taxon>
        <taxon>Sedentaria</taxon>
        <taxon>Canalipalpata</taxon>
        <taxon>Terebellida</taxon>
        <taxon>Terebelliformia</taxon>
        <taxon>Alvinellidae</taxon>
        <taxon>Paralvinella</taxon>
    </lineage>
</organism>
<sequence length="455" mass="51367">MACVTSQGLCNVKQDGMFKCECTEISYGRISVDCSDNSFLKIPTKGFPRETTKLTLNNNYISRIESNTFSDLVNLNYLDLSNNDIYWIANTAFYFMPHLNNINLHGVKLQCDCETKYLRDWSLTTGVSLSGAKCSNFIKDRELVDVPDDQFGQCNNPVQQSCTLCSVASALGECEEGGYMLECQHQESCQLTSYIISGQQVVKSHCQKTSECIKELILNPVRCANASPNQRCTFCCRGPNCNRLINTQGYTYQTSMIIGFTLKEMFDDNLLQIESKEYQKLSVYVLQEIERVMSAVTDAHIQLLHFRPSPINQTAVTFHSTSVWDLERSTSYIQEQIYRILKNAIKQLDLDIPLVDESLMVYARGYCKGEITTTKEGSFKWPDTPLGAEVDISCPYPRHIDGQAKRSCITVWHEEDLVELTTWSDPDLMGCAVPSNVTDQLQVLVNTPITKGKLT</sequence>
<comment type="similarity">
    <text evidence="1">Belongs to the G-protein coupled receptor 2 family. Adhesion G-protein coupled receptor (ADGR) subfamily.</text>
</comment>
<protein>
    <recommendedName>
        <fullName evidence="3">G-protein coupled receptors family 2 profile 1 domain-containing protein</fullName>
    </recommendedName>
</protein>
<keyword evidence="5" id="KW-1185">Reference proteome</keyword>
<dbReference type="PANTHER" id="PTHR45930:SF4">
    <property type="entry name" value="ADHESION G PROTEIN-COUPLED RECEPTOR A3"/>
    <property type="match status" value="1"/>
</dbReference>
<name>A0AAD9JNQ4_9ANNE</name>
<proteinExistence type="inferred from homology"/>
<feature type="domain" description="G-protein coupled receptors family 2 profile 1" evidence="3">
    <location>
        <begin position="366"/>
        <end position="435"/>
    </location>
</feature>
<accession>A0AAD9JNQ4</accession>
<evidence type="ECO:0000313" key="4">
    <source>
        <dbReference type="EMBL" id="KAK2156107.1"/>
    </source>
</evidence>
<dbReference type="GO" id="GO:0004930">
    <property type="term" value="F:G protein-coupled receptor activity"/>
    <property type="evidence" value="ECO:0007669"/>
    <property type="project" value="InterPro"/>
</dbReference>
<dbReference type="InterPro" id="IPR001611">
    <property type="entry name" value="Leu-rich_rpt"/>
</dbReference>
<dbReference type="InterPro" id="IPR032675">
    <property type="entry name" value="LRR_dom_sf"/>
</dbReference>
<comment type="caution">
    <text evidence="4">The sequence shown here is derived from an EMBL/GenBank/DDBJ whole genome shotgun (WGS) entry which is preliminary data.</text>
</comment>
<dbReference type="InterPro" id="IPR001879">
    <property type="entry name" value="GPCR_2_extracellular_dom"/>
</dbReference>
<dbReference type="PANTHER" id="PTHR45930">
    <property type="entry name" value="G-PROTEIN COUPLED RECEPTOR 124-LIKE PROTEIN"/>
    <property type="match status" value="1"/>
</dbReference>
<dbReference type="Gene3D" id="3.80.10.10">
    <property type="entry name" value="Ribonuclease Inhibitor"/>
    <property type="match status" value="1"/>
</dbReference>
<dbReference type="EMBL" id="JAODUP010000221">
    <property type="protein sequence ID" value="KAK2156107.1"/>
    <property type="molecule type" value="Genomic_DNA"/>
</dbReference>
<dbReference type="Pfam" id="PF13855">
    <property type="entry name" value="LRR_8"/>
    <property type="match status" value="1"/>
</dbReference>
<dbReference type="PROSITE" id="PS51450">
    <property type="entry name" value="LRR"/>
    <property type="match status" value="1"/>
</dbReference>
<dbReference type="Proteomes" id="UP001208570">
    <property type="component" value="Unassembled WGS sequence"/>
</dbReference>
<dbReference type="GO" id="GO:0007166">
    <property type="term" value="P:cell surface receptor signaling pathway"/>
    <property type="evidence" value="ECO:0007669"/>
    <property type="project" value="TreeGrafter"/>
</dbReference>
<dbReference type="PROSITE" id="PS50227">
    <property type="entry name" value="G_PROTEIN_RECEP_F2_3"/>
    <property type="match status" value="1"/>
</dbReference>
<evidence type="ECO:0000259" key="3">
    <source>
        <dbReference type="PROSITE" id="PS50227"/>
    </source>
</evidence>